<dbReference type="Gene3D" id="1.10.1220.10">
    <property type="entry name" value="Met repressor-like"/>
    <property type="match status" value="1"/>
</dbReference>
<keyword evidence="3 4" id="KW-0238">DNA-binding</keyword>
<dbReference type="Proteomes" id="UP000709336">
    <property type="component" value="Unassembled WGS sequence"/>
</dbReference>
<feature type="region of interest" description="Disordered" evidence="5">
    <location>
        <begin position="48"/>
        <end position="70"/>
    </location>
</feature>
<comment type="caution">
    <text evidence="8">The sequence shown here is derived from an EMBL/GenBank/DDBJ whole genome shotgun (WGS) entry which is preliminary data.</text>
</comment>
<dbReference type="InterPro" id="IPR036835">
    <property type="entry name" value="SeqA_DNA-bd_C_sf"/>
</dbReference>
<evidence type="ECO:0000313" key="9">
    <source>
        <dbReference type="Proteomes" id="UP000709336"/>
    </source>
</evidence>
<dbReference type="PIRSF" id="PIRSF019401">
    <property type="entry name" value="SeqA"/>
    <property type="match status" value="1"/>
</dbReference>
<dbReference type="Pfam" id="PF03925">
    <property type="entry name" value="SeqA"/>
    <property type="match status" value="1"/>
</dbReference>
<dbReference type="NCBIfam" id="NF008389">
    <property type="entry name" value="PRK11187.1"/>
    <property type="match status" value="1"/>
</dbReference>
<dbReference type="InterPro" id="IPR033761">
    <property type="entry name" value="SeqA_N"/>
</dbReference>
<dbReference type="EMBL" id="JAATNW010000001">
    <property type="protein sequence ID" value="NMH58790.1"/>
    <property type="molecule type" value="Genomic_DNA"/>
</dbReference>
<dbReference type="InterPro" id="IPR026577">
    <property type="entry name" value="SeqA_DNA-bd_C"/>
</dbReference>
<protein>
    <recommendedName>
        <fullName evidence="4">Negative modulator of initiation of replication</fullName>
    </recommendedName>
</protein>
<evidence type="ECO:0000256" key="1">
    <source>
        <dbReference type="ARBA" id="ARBA00022490"/>
    </source>
</evidence>
<sequence length="189" mass="21087">MKTIDIDDDLYAFIAAQTKHIGESASDILRRLLMPETPAPVHKDIAAKPALKVEQTRHEAPTKADGDSVDSTDVLDTISTTALARFTKRVDQFLFVLAQLFQHHGDDFAKVEQIRGKNRIYFARSKEALLENGSSTNPKPIPDSPFWVVTNNNSAKKVAMLKEVLETLGYAHQEIDEIIGRFAPETVDK</sequence>
<comment type="subcellular location">
    <subcellularLocation>
        <location evidence="4">Cytoplasm</location>
    </subcellularLocation>
</comment>
<comment type="function">
    <text evidence="4">Negative regulator of replication initiation, which contributes to regulation of DNA replication and ensures that replication initiation occurs exactly once per chromosome per cell cycle. Binds to pairs of hemimethylated GATC sequences in the oriC region, thus preventing assembly of replication proteins and re-initiation at newly replicated origins. Repression is relieved when the region becomes fully methylated.</text>
</comment>
<dbReference type="SUPFAM" id="SSF47598">
    <property type="entry name" value="Ribbon-helix-helix"/>
    <property type="match status" value="1"/>
</dbReference>
<dbReference type="InterPro" id="IPR005621">
    <property type="entry name" value="SeqA"/>
</dbReference>
<feature type="domain" description="Negative modulator of initiation of replication SeqA N-terminal" evidence="7">
    <location>
        <begin position="1"/>
        <end position="33"/>
    </location>
</feature>
<organism evidence="8 9">
    <name type="scientific">Alteromonas ponticola</name>
    <dbReference type="NCBI Taxonomy" id="2720613"/>
    <lineage>
        <taxon>Bacteria</taxon>
        <taxon>Pseudomonadati</taxon>
        <taxon>Pseudomonadota</taxon>
        <taxon>Gammaproteobacteria</taxon>
        <taxon>Alteromonadales</taxon>
        <taxon>Alteromonadaceae</taxon>
        <taxon>Alteromonas/Salinimonas group</taxon>
        <taxon>Alteromonas</taxon>
    </lineage>
</organism>
<accession>A0ABX1QX41</accession>
<keyword evidence="9" id="KW-1185">Reference proteome</keyword>
<proteinExistence type="inferred from homology"/>
<feature type="compositionally biased region" description="Basic and acidic residues" evidence="5">
    <location>
        <begin position="54"/>
        <end position="66"/>
    </location>
</feature>
<dbReference type="Pfam" id="PF17206">
    <property type="entry name" value="SeqA_N"/>
    <property type="match status" value="1"/>
</dbReference>
<gene>
    <name evidence="8" type="primary">seqA</name>
    <name evidence="8" type="ORF">HCJ96_01970</name>
</gene>
<evidence type="ECO:0000259" key="7">
    <source>
        <dbReference type="Pfam" id="PF17206"/>
    </source>
</evidence>
<evidence type="ECO:0000256" key="3">
    <source>
        <dbReference type="ARBA" id="ARBA00023125"/>
    </source>
</evidence>
<keyword evidence="1 4" id="KW-0963">Cytoplasm</keyword>
<keyword evidence="2 4" id="KW-0236">DNA replication inhibitor</keyword>
<reference evidence="8 9" key="1">
    <citation type="submission" date="2020-03" db="EMBL/GenBank/DDBJ databases">
        <title>Alteromonas ponticola sp. nov., isolated from seawater.</title>
        <authorList>
            <person name="Yoon J.-H."/>
            <person name="Kim Y.-O."/>
        </authorList>
    </citation>
    <scope>NUCLEOTIDE SEQUENCE [LARGE SCALE GENOMIC DNA]</scope>
    <source>
        <strain evidence="8 9">MYP5</strain>
    </source>
</reference>
<dbReference type="InterPro" id="IPR013321">
    <property type="entry name" value="Arc_rbn_hlx_hlx"/>
</dbReference>
<dbReference type="Gene3D" id="1.20.1380.10">
    <property type="entry name" value="Replication modulator SeqA, C-terminal DNA-binding domain"/>
    <property type="match status" value="1"/>
</dbReference>
<feature type="domain" description="Replication modulator SeqA C-terminal DNA-binding" evidence="6">
    <location>
        <begin position="76"/>
        <end position="179"/>
    </location>
</feature>
<comment type="similarity">
    <text evidence="4">Belongs to the SeqA family.</text>
</comment>
<evidence type="ECO:0000256" key="4">
    <source>
        <dbReference type="PIRNR" id="PIRNR019401"/>
    </source>
</evidence>
<evidence type="ECO:0000259" key="6">
    <source>
        <dbReference type="Pfam" id="PF03925"/>
    </source>
</evidence>
<evidence type="ECO:0000256" key="2">
    <source>
        <dbReference type="ARBA" id="ARBA00022880"/>
    </source>
</evidence>
<evidence type="ECO:0000313" key="8">
    <source>
        <dbReference type="EMBL" id="NMH58790.1"/>
    </source>
</evidence>
<dbReference type="SUPFAM" id="SSF82808">
    <property type="entry name" value="Replication modulator SeqA, C-terminal DNA-binding domain"/>
    <property type="match status" value="1"/>
</dbReference>
<name>A0ABX1QX41_9ALTE</name>
<dbReference type="InterPro" id="IPR010985">
    <property type="entry name" value="Ribbon_hlx_hlx"/>
</dbReference>
<evidence type="ECO:0000256" key="5">
    <source>
        <dbReference type="SAM" id="MobiDB-lite"/>
    </source>
</evidence>
<dbReference type="RefSeq" id="WP_169209338.1">
    <property type="nucleotide sequence ID" value="NZ_JAATNW010000001.1"/>
</dbReference>